<dbReference type="KEGG" id="cpat:CLPA_c13690"/>
<evidence type="ECO:0000313" key="4">
    <source>
        <dbReference type="Proteomes" id="UP000030905"/>
    </source>
</evidence>
<reference evidence="1 4" key="1">
    <citation type="journal article" date="2015" name="Genome Announc.">
        <title>Complete Genome Sequence of the Nitrogen-Fixing and Solvent-Producing Clostridium pasteurianum DSM 525.</title>
        <authorList>
            <person name="Poehlein A."/>
            <person name="Grosse-Honebrink A."/>
            <person name="Zhang Y."/>
            <person name="Minton N.P."/>
            <person name="Daniel R."/>
        </authorList>
    </citation>
    <scope>NUCLEOTIDE SEQUENCE [LARGE SCALE GENOMIC DNA]</scope>
    <source>
        <strain evidence="1">DSM 525</strain>
        <strain evidence="4">DSM 525 / ATCC 6013</strain>
    </source>
</reference>
<reference evidence="2" key="2">
    <citation type="submission" date="2015-10" db="EMBL/GenBank/DDBJ databases">
        <title>Improved Draft Genome Sequence of Clostridium pasteurianum Strain ATCC 6013 (DSM 525) Using a Hybrid Next-Generation Sequencing Approach.</title>
        <authorList>
            <person name="Pyne M.E."/>
            <person name="Utturkar S.M."/>
            <person name="Brown S.D."/>
            <person name="Moo-Young M."/>
            <person name="Chung D.A."/>
            <person name="Chou P.C."/>
        </authorList>
    </citation>
    <scope>NUCLEOTIDE SEQUENCE</scope>
    <source>
        <strain evidence="2">ATCC 6013</strain>
    </source>
</reference>
<protein>
    <submittedName>
        <fullName evidence="1">Uncharacterized protein</fullName>
    </submittedName>
</protein>
<evidence type="ECO:0000313" key="1">
    <source>
        <dbReference type="EMBL" id="AJA51436.1"/>
    </source>
</evidence>
<dbReference type="EMBL" id="CP009268">
    <property type="protein sequence ID" value="AJA51436.1"/>
    <property type="molecule type" value="Genomic_DNA"/>
</dbReference>
<reference evidence="2 3" key="3">
    <citation type="journal article" name="Genome Announc.">
        <title>Improved Draft Genome Sequence of Clostridium pasteurianum Strain ATCC 6013 (DSM 525) Using a Hybrid Next-Generation Sequencing Approach.</title>
        <authorList>
            <person name="Pyne M.E."/>
            <person name="Utturkar S."/>
            <person name="Brown S.D."/>
            <person name="Moo-Young M."/>
            <person name="Chung D.A."/>
            <person name="Chou C.P."/>
        </authorList>
    </citation>
    <scope>NUCLEOTIDE SEQUENCE [LARGE SCALE GENOMIC DNA]</scope>
    <source>
        <strain evidence="2 3">ATCC 6013</strain>
    </source>
</reference>
<evidence type="ECO:0000313" key="3">
    <source>
        <dbReference type="Proteomes" id="UP000028042"/>
    </source>
</evidence>
<proteinExistence type="predicted"/>
<dbReference type="Proteomes" id="UP000030905">
    <property type="component" value="Chromosome"/>
</dbReference>
<dbReference type="KEGG" id="cpae:CPAST_c13690"/>
<evidence type="ECO:0000313" key="2">
    <source>
        <dbReference type="EMBL" id="KRU12557.1"/>
    </source>
</evidence>
<dbReference type="PATRIC" id="fig|1262449.3.peg.2768"/>
<dbReference type="AlphaFoldDB" id="A0A0H3J6B6"/>
<keyword evidence="4" id="KW-1185">Reference proteome</keyword>
<accession>A0A0H3J6B6</accession>
<organism evidence="1 4">
    <name type="scientific">Clostridium pasteurianum DSM 525 = ATCC 6013</name>
    <dbReference type="NCBI Taxonomy" id="1262449"/>
    <lineage>
        <taxon>Bacteria</taxon>
        <taxon>Bacillati</taxon>
        <taxon>Bacillota</taxon>
        <taxon>Clostridia</taxon>
        <taxon>Eubacteriales</taxon>
        <taxon>Clostridiaceae</taxon>
        <taxon>Clostridium</taxon>
    </lineage>
</organism>
<dbReference type="Proteomes" id="UP000028042">
    <property type="component" value="Unassembled WGS sequence"/>
</dbReference>
<dbReference type="GeneID" id="93073547"/>
<gene>
    <name evidence="1" type="ORF">CLPA_c13690</name>
    <name evidence="2" type="ORF">CP6013_01805</name>
</gene>
<name>A0A0H3J6B6_CLOPA</name>
<dbReference type="EMBL" id="JPGY02000001">
    <property type="protein sequence ID" value="KRU12557.1"/>
    <property type="molecule type" value="Genomic_DNA"/>
</dbReference>
<sequence length="93" mass="10768">MINKQDIKIAIIASGSKISKEDLIKKVNSLDENTKHMIYLKLKDMLTEKIYKLINELSLIPKEVSRIASNLKIDSAVIYYVYMEKLNNNKSHK</sequence>
<dbReference type="RefSeq" id="WP_003446293.1">
    <property type="nucleotide sequence ID" value="NZ_ANZB01000009.1"/>
</dbReference>